<dbReference type="PROSITE" id="PS51918">
    <property type="entry name" value="RADICAL_SAM"/>
    <property type="match status" value="1"/>
</dbReference>
<feature type="region of interest" description="Disordered" evidence="7">
    <location>
        <begin position="320"/>
        <end position="340"/>
    </location>
</feature>
<evidence type="ECO:0000256" key="6">
    <source>
        <dbReference type="ARBA" id="ARBA00023014"/>
    </source>
</evidence>
<dbReference type="SFLD" id="SFLDG01060">
    <property type="entry name" value="BATS_domain_containing"/>
    <property type="match status" value="1"/>
</dbReference>
<evidence type="ECO:0000313" key="9">
    <source>
        <dbReference type="EMBL" id="MFC0524410.1"/>
    </source>
</evidence>
<dbReference type="Pfam" id="PF06968">
    <property type="entry name" value="BATS"/>
    <property type="match status" value="1"/>
</dbReference>
<keyword evidence="3" id="KW-0949">S-adenosyl-L-methionine</keyword>
<dbReference type="InterPro" id="IPR013785">
    <property type="entry name" value="Aldolase_TIM"/>
</dbReference>
<dbReference type="InterPro" id="IPR010722">
    <property type="entry name" value="BATS_dom"/>
</dbReference>
<dbReference type="EMBL" id="JBHLTP010000011">
    <property type="protein sequence ID" value="MFC0524410.1"/>
    <property type="molecule type" value="Genomic_DNA"/>
</dbReference>
<keyword evidence="5" id="KW-0408">Iron</keyword>
<keyword evidence="4" id="KW-0479">Metal-binding</keyword>
<dbReference type="RefSeq" id="WP_377348360.1">
    <property type="nucleotide sequence ID" value="NZ_JBHLTP010000011.1"/>
</dbReference>
<protein>
    <submittedName>
        <fullName evidence="9">2-iminoacetate synthase ThiH</fullName>
    </submittedName>
</protein>
<dbReference type="SUPFAM" id="SSF102114">
    <property type="entry name" value="Radical SAM enzymes"/>
    <property type="match status" value="1"/>
</dbReference>
<evidence type="ECO:0000256" key="2">
    <source>
        <dbReference type="ARBA" id="ARBA00022485"/>
    </source>
</evidence>
<evidence type="ECO:0000256" key="5">
    <source>
        <dbReference type="ARBA" id="ARBA00023004"/>
    </source>
</evidence>
<keyword evidence="6" id="KW-0411">Iron-sulfur</keyword>
<dbReference type="Gene3D" id="3.20.20.70">
    <property type="entry name" value="Aldolase class I"/>
    <property type="match status" value="1"/>
</dbReference>
<organism evidence="9 10">
    <name type="scientific">Pontibacillus salicampi</name>
    <dbReference type="NCBI Taxonomy" id="1449801"/>
    <lineage>
        <taxon>Bacteria</taxon>
        <taxon>Bacillati</taxon>
        <taxon>Bacillota</taxon>
        <taxon>Bacilli</taxon>
        <taxon>Bacillales</taxon>
        <taxon>Bacillaceae</taxon>
        <taxon>Pontibacillus</taxon>
    </lineage>
</organism>
<evidence type="ECO:0000313" key="10">
    <source>
        <dbReference type="Proteomes" id="UP001589836"/>
    </source>
</evidence>
<dbReference type="SMART" id="SM00876">
    <property type="entry name" value="BATS"/>
    <property type="match status" value="1"/>
</dbReference>
<evidence type="ECO:0000256" key="3">
    <source>
        <dbReference type="ARBA" id="ARBA00022691"/>
    </source>
</evidence>
<accession>A0ABV6LPS0</accession>
<evidence type="ECO:0000256" key="1">
    <source>
        <dbReference type="ARBA" id="ARBA00001966"/>
    </source>
</evidence>
<comment type="caution">
    <text evidence="9">The sequence shown here is derived from an EMBL/GenBank/DDBJ whole genome shotgun (WGS) entry which is preliminary data.</text>
</comment>
<sequence length="367" mass="42244">MSFYEKVQQIKEIPFSSRMEQVSASDVEHVLRKQRLDEHDFFVLLSKAAEGYLEEMAQAAHQKTIQHFGKTMKLFLPLYLSDYCVNTCKYCSFSIDNVFPRRKLTMEEIDQEARVISDMGIEEIILLTGESRKHSSVEYLKESMKVLKQYFSSVGIEIQPLNTDEYEELVESGIDGLTVYQEVYNEEIYRDIHVKGPKRNYKYRLDTPERGCQAGMRNVNIGALLGLDDWRREVFITGMHASYLKHNYMETEIGVSFPRIKPNVGSFEPAVEVSDKNMVQAMLATRLFIPTAGITISTREHPKLRDELIPLGVTKMSAASSTEVGGYSEPNENQSQFEISDERSVNEIQQLLRTKGYQPVMKDWQII</sequence>
<gene>
    <name evidence="9" type="primary">thiH</name>
    <name evidence="9" type="ORF">ACFFGV_12620</name>
</gene>
<dbReference type="SFLD" id="SFLDG01081">
    <property type="entry name" value="cleavage_of_the_Ca-Cb_bond_in"/>
    <property type="match status" value="1"/>
</dbReference>
<evidence type="ECO:0000256" key="4">
    <source>
        <dbReference type="ARBA" id="ARBA00022723"/>
    </source>
</evidence>
<dbReference type="InterPro" id="IPR034428">
    <property type="entry name" value="ThiH/NoCL/HydG-like"/>
</dbReference>
<dbReference type="SFLD" id="SFLDS00029">
    <property type="entry name" value="Radical_SAM"/>
    <property type="match status" value="1"/>
</dbReference>
<dbReference type="PANTHER" id="PTHR43583:SF1">
    <property type="entry name" value="2-IMINOACETATE SYNTHASE"/>
    <property type="match status" value="1"/>
</dbReference>
<dbReference type="Pfam" id="PF04055">
    <property type="entry name" value="Radical_SAM"/>
    <property type="match status" value="1"/>
</dbReference>
<dbReference type="Proteomes" id="UP001589836">
    <property type="component" value="Unassembled WGS sequence"/>
</dbReference>
<keyword evidence="2" id="KW-0004">4Fe-4S</keyword>
<dbReference type="PANTHER" id="PTHR43583">
    <property type="entry name" value="2-IMINOACETATE SYNTHASE"/>
    <property type="match status" value="1"/>
</dbReference>
<dbReference type="SFLD" id="SFLDF00301">
    <property type="entry name" value="2-iminoacetate_synthase_(ThiH)"/>
    <property type="match status" value="1"/>
</dbReference>
<proteinExistence type="predicted"/>
<feature type="domain" description="Radical SAM core" evidence="8">
    <location>
        <begin position="70"/>
        <end position="286"/>
    </location>
</feature>
<evidence type="ECO:0000256" key="7">
    <source>
        <dbReference type="SAM" id="MobiDB-lite"/>
    </source>
</evidence>
<dbReference type="InterPro" id="IPR058240">
    <property type="entry name" value="rSAM_sf"/>
</dbReference>
<dbReference type="InterPro" id="IPR007197">
    <property type="entry name" value="rSAM"/>
</dbReference>
<dbReference type="CDD" id="cd01335">
    <property type="entry name" value="Radical_SAM"/>
    <property type="match status" value="1"/>
</dbReference>
<reference evidence="9 10" key="1">
    <citation type="submission" date="2024-09" db="EMBL/GenBank/DDBJ databases">
        <authorList>
            <person name="Sun Q."/>
            <person name="Mori K."/>
        </authorList>
    </citation>
    <scope>NUCLEOTIDE SEQUENCE [LARGE SCALE GENOMIC DNA]</scope>
    <source>
        <strain evidence="9 10">NCAIM B.02529</strain>
    </source>
</reference>
<evidence type="ECO:0000259" key="8">
    <source>
        <dbReference type="PROSITE" id="PS51918"/>
    </source>
</evidence>
<dbReference type="NCBIfam" id="TIGR02351">
    <property type="entry name" value="thiH"/>
    <property type="match status" value="1"/>
</dbReference>
<comment type="cofactor">
    <cofactor evidence="1">
        <name>[4Fe-4S] cluster</name>
        <dbReference type="ChEBI" id="CHEBI:49883"/>
    </cofactor>
</comment>
<dbReference type="InterPro" id="IPR012726">
    <property type="entry name" value="ThiH"/>
</dbReference>
<keyword evidence="10" id="KW-1185">Reference proteome</keyword>
<name>A0ABV6LPS0_9BACI</name>